<organism evidence="1 2">
    <name type="scientific">Clostridium mobile</name>
    <dbReference type="NCBI Taxonomy" id="2841512"/>
    <lineage>
        <taxon>Bacteria</taxon>
        <taxon>Bacillati</taxon>
        <taxon>Bacillota</taxon>
        <taxon>Clostridia</taxon>
        <taxon>Eubacteriales</taxon>
        <taxon>Clostridiaceae</taxon>
        <taxon>Clostridium</taxon>
    </lineage>
</organism>
<dbReference type="EMBL" id="JAHLQF010000001">
    <property type="protein sequence ID" value="MBU5483464.1"/>
    <property type="molecule type" value="Genomic_DNA"/>
</dbReference>
<sequence length="139" mass="15183">MSTIKDISLKGMTNHVSERVKGGVSLSVNDKWHHFKELDELINNMYVIRDGSNLGCDSHGSDTRGDNLPKTICSGHSKIYSNTDLSLGQFKRVFESMTKCSCDSNAVEGCHCVSNCTCNCNSDCCVGYCTCQGYVPPTP</sequence>
<comment type="caution">
    <text evidence="1">The sequence shown here is derived from an EMBL/GenBank/DDBJ whole genome shotgun (WGS) entry which is preliminary data.</text>
</comment>
<keyword evidence="2" id="KW-1185">Reference proteome</keyword>
<dbReference type="Proteomes" id="UP000726170">
    <property type="component" value="Unassembled WGS sequence"/>
</dbReference>
<gene>
    <name evidence="1" type="ORF">KQI86_03925</name>
</gene>
<evidence type="ECO:0000313" key="2">
    <source>
        <dbReference type="Proteomes" id="UP000726170"/>
    </source>
</evidence>
<accession>A0ABS6EE42</accession>
<dbReference type="RefSeq" id="WP_216437842.1">
    <property type="nucleotide sequence ID" value="NZ_JAHLQF010000001.1"/>
</dbReference>
<name>A0ABS6EE42_9CLOT</name>
<evidence type="ECO:0000313" key="1">
    <source>
        <dbReference type="EMBL" id="MBU5483464.1"/>
    </source>
</evidence>
<proteinExistence type="predicted"/>
<reference evidence="1 2" key="1">
    <citation type="submission" date="2021-06" db="EMBL/GenBank/DDBJ databases">
        <authorList>
            <person name="Sun Q."/>
            <person name="Li D."/>
        </authorList>
    </citation>
    <scope>NUCLEOTIDE SEQUENCE [LARGE SCALE GENOMIC DNA]</scope>
    <source>
        <strain evidence="1 2">MSJ-11</strain>
    </source>
</reference>
<protein>
    <submittedName>
        <fullName evidence="1">Uncharacterized protein</fullName>
    </submittedName>
</protein>